<organism evidence="7 8">
    <name type="scientific">Alkalibacterium gilvum</name>
    <dbReference type="NCBI Taxonomy" id="1130080"/>
    <lineage>
        <taxon>Bacteria</taxon>
        <taxon>Bacillati</taxon>
        <taxon>Bacillota</taxon>
        <taxon>Bacilli</taxon>
        <taxon>Lactobacillales</taxon>
        <taxon>Carnobacteriaceae</taxon>
        <taxon>Alkalibacterium</taxon>
    </lineage>
</organism>
<keyword evidence="5 6" id="KW-0233">DNA recombination</keyword>
<dbReference type="PANTHER" id="PTHR33217">
    <property type="entry name" value="TRANSPOSASE FOR INSERTION SEQUENCE ELEMENT IS1081"/>
    <property type="match status" value="1"/>
</dbReference>
<evidence type="ECO:0000256" key="4">
    <source>
        <dbReference type="ARBA" id="ARBA00023125"/>
    </source>
</evidence>
<keyword evidence="4 6" id="KW-0238">DNA-binding</keyword>
<dbReference type="RefSeq" id="WP_143059468.1">
    <property type="nucleotide sequence ID" value="NZ_FNYW01000002.1"/>
</dbReference>
<dbReference type="Pfam" id="PF00872">
    <property type="entry name" value="Transposase_mut"/>
    <property type="match status" value="1"/>
</dbReference>
<evidence type="ECO:0000313" key="7">
    <source>
        <dbReference type="EMBL" id="SEI54129.1"/>
    </source>
</evidence>
<name>A0A1H6RE81_9LACT</name>
<accession>A0A1H6RE81</accession>
<gene>
    <name evidence="7" type="ORF">SAMN04488113_102174</name>
</gene>
<reference evidence="8" key="1">
    <citation type="submission" date="2016-10" db="EMBL/GenBank/DDBJ databases">
        <authorList>
            <person name="Varghese N."/>
            <person name="Submissions S."/>
        </authorList>
    </citation>
    <scope>NUCLEOTIDE SEQUENCE [LARGE SCALE GENOMIC DNA]</scope>
    <source>
        <strain evidence="8">DSM 25751</strain>
    </source>
</reference>
<evidence type="ECO:0000313" key="8">
    <source>
        <dbReference type="Proteomes" id="UP000198564"/>
    </source>
</evidence>
<dbReference type="GO" id="GO:0006313">
    <property type="term" value="P:DNA transposition"/>
    <property type="evidence" value="ECO:0007669"/>
    <property type="project" value="UniProtKB-UniRule"/>
</dbReference>
<evidence type="ECO:0000256" key="6">
    <source>
        <dbReference type="RuleBase" id="RU365089"/>
    </source>
</evidence>
<evidence type="ECO:0000256" key="5">
    <source>
        <dbReference type="ARBA" id="ARBA00023172"/>
    </source>
</evidence>
<feature type="non-terminal residue" evidence="7">
    <location>
        <position position="249"/>
    </location>
</feature>
<dbReference type="InterPro" id="IPR001207">
    <property type="entry name" value="Transposase_mutator"/>
</dbReference>
<dbReference type="EMBL" id="FNYW01000002">
    <property type="protein sequence ID" value="SEI54129.1"/>
    <property type="molecule type" value="Genomic_DNA"/>
</dbReference>
<keyword evidence="6" id="KW-0814">Transposable element</keyword>
<evidence type="ECO:0000256" key="1">
    <source>
        <dbReference type="ARBA" id="ARBA00002190"/>
    </source>
</evidence>
<keyword evidence="3 6" id="KW-0815">Transposition</keyword>
<comment type="similarity">
    <text evidence="2 6">Belongs to the transposase mutator family.</text>
</comment>
<dbReference type="PANTHER" id="PTHR33217:SF7">
    <property type="entry name" value="TRANSPOSASE FOR INSERTION SEQUENCE ELEMENT IS1081"/>
    <property type="match status" value="1"/>
</dbReference>
<dbReference type="GO" id="GO:0004803">
    <property type="term" value="F:transposase activity"/>
    <property type="evidence" value="ECO:0007669"/>
    <property type="project" value="UniProtKB-UniRule"/>
</dbReference>
<comment type="function">
    <text evidence="1 6">Required for the transposition of the insertion element.</text>
</comment>
<dbReference type="GO" id="GO:0003677">
    <property type="term" value="F:DNA binding"/>
    <property type="evidence" value="ECO:0007669"/>
    <property type="project" value="UniProtKB-UniRule"/>
</dbReference>
<dbReference type="NCBIfam" id="NF033543">
    <property type="entry name" value="transpos_IS256"/>
    <property type="match status" value="1"/>
</dbReference>
<keyword evidence="8" id="KW-1185">Reference proteome</keyword>
<evidence type="ECO:0000256" key="2">
    <source>
        <dbReference type="ARBA" id="ARBA00010961"/>
    </source>
</evidence>
<sequence length="249" mass="28715">MTQLNFNINFEELTEAILKSDMNSMMKSLAVLVMNAYMETERDEHIKAKQYERSEARLDSRNGYYSRGYTLSIGKLKLNVPRTRSGEFSTYLFERYKRMDQSLVLSMTEAVINGVSTRKVTNIVEQLCGEMVSKSFVSSIMKKIDPEIDAFQQRSLTEHTYRYVYVDAMYIKVREDHKVVSKAVYIAQGVNENNRREIIGFKVANSESKVTWMSFFRELRERGLTTPDMIISDAHAGLKAAIKEVFVGT</sequence>
<dbReference type="OrthoDB" id="9779930at2"/>
<dbReference type="AlphaFoldDB" id="A0A1H6RE81"/>
<dbReference type="Proteomes" id="UP000198564">
    <property type="component" value="Unassembled WGS sequence"/>
</dbReference>
<proteinExistence type="inferred from homology"/>
<dbReference type="STRING" id="1130080.SAMN04488113_102174"/>
<evidence type="ECO:0000256" key="3">
    <source>
        <dbReference type="ARBA" id="ARBA00022578"/>
    </source>
</evidence>
<protein>
    <recommendedName>
        <fullName evidence="6">Mutator family transposase</fullName>
    </recommendedName>
</protein>